<dbReference type="EMBL" id="ADNS01000001">
    <property type="protein sequence ID" value="EFG82520.1"/>
    <property type="molecule type" value="Genomic_DNA"/>
</dbReference>
<organism evidence="1 2">
    <name type="scientific">Corynebacterium ammoniagenes DSM 20306</name>
    <dbReference type="NCBI Taxonomy" id="649754"/>
    <lineage>
        <taxon>Bacteria</taxon>
        <taxon>Bacillati</taxon>
        <taxon>Actinomycetota</taxon>
        <taxon>Actinomycetes</taxon>
        <taxon>Mycobacteriales</taxon>
        <taxon>Corynebacteriaceae</taxon>
        <taxon>Corynebacterium</taxon>
    </lineage>
</organism>
<evidence type="ECO:0000313" key="1">
    <source>
        <dbReference type="EMBL" id="EFG82520.1"/>
    </source>
</evidence>
<protein>
    <submittedName>
        <fullName evidence="1">Uncharacterized protein</fullName>
    </submittedName>
</protein>
<evidence type="ECO:0000313" key="2">
    <source>
        <dbReference type="Proteomes" id="UP000006015"/>
    </source>
</evidence>
<proteinExistence type="predicted"/>
<name>A0ABP2IJ92_CORAM</name>
<gene>
    <name evidence="1" type="ORF">HMPREF0281_00050</name>
</gene>
<accession>A0ABP2IJ92</accession>
<sequence length="52" mass="5643">MPRCKLKSTLALLIDAFLPKCSPVIAGSVHTLLTLHLSSNSAYLEYRNNPGS</sequence>
<reference evidence="1 2" key="1">
    <citation type="submission" date="2010-04" db="EMBL/GenBank/DDBJ databases">
        <authorList>
            <person name="Weinstock G."/>
            <person name="Sodergren E."/>
            <person name="Clifton S."/>
            <person name="Fulton L."/>
            <person name="Fulton B."/>
            <person name="Courtney L."/>
            <person name="Fronick C."/>
            <person name="Harrison M."/>
            <person name="Strong C."/>
            <person name="Farmer C."/>
            <person name="Delahaunty K."/>
            <person name="Markovic C."/>
            <person name="Hall O."/>
            <person name="Minx P."/>
            <person name="Tomlinson C."/>
            <person name="Mitreva M."/>
            <person name="Hou S."/>
            <person name="Wollam A."/>
            <person name="Pepin K.H."/>
            <person name="Johnson M."/>
            <person name="Bhonagiri V."/>
            <person name="Zhang X."/>
            <person name="Suruliraj S."/>
            <person name="Warren W."/>
            <person name="Chinwalla A."/>
            <person name="Mardis E.R."/>
            <person name="Wilson R.K."/>
        </authorList>
    </citation>
    <scope>NUCLEOTIDE SEQUENCE [LARGE SCALE GENOMIC DNA]</scope>
    <source>
        <strain evidence="1 2">DSM 20306</strain>
    </source>
</reference>
<dbReference type="Proteomes" id="UP000006015">
    <property type="component" value="Unassembled WGS sequence"/>
</dbReference>
<comment type="caution">
    <text evidence="1">The sequence shown here is derived from an EMBL/GenBank/DDBJ whole genome shotgun (WGS) entry which is preliminary data.</text>
</comment>
<keyword evidence="2" id="KW-1185">Reference proteome</keyword>